<gene>
    <name evidence="1" type="ORF">CRENBAI_006607</name>
</gene>
<dbReference type="EMBL" id="JAHHUM010003030">
    <property type="protein sequence ID" value="KAK5598638.1"/>
    <property type="molecule type" value="Genomic_DNA"/>
</dbReference>
<sequence>MVLLACSSYSGSGLGYTYNANHCSVPLSPSPGGHLRPPCSTWTRPNRFHILEQKRAAEKRSNTTCRRCPKLRRHAHSQRRRSLPITRKLQDGADIDLKSEISSSGSTFC</sequence>
<evidence type="ECO:0000313" key="1">
    <source>
        <dbReference type="EMBL" id="KAK5598638.1"/>
    </source>
</evidence>
<keyword evidence="2" id="KW-1185">Reference proteome</keyword>
<organism evidence="1 2">
    <name type="scientific">Crenichthys baileyi</name>
    <name type="common">White River springfish</name>
    <dbReference type="NCBI Taxonomy" id="28760"/>
    <lineage>
        <taxon>Eukaryota</taxon>
        <taxon>Metazoa</taxon>
        <taxon>Chordata</taxon>
        <taxon>Craniata</taxon>
        <taxon>Vertebrata</taxon>
        <taxon>Euteleostomi</taxon>
        <taxon>Actinopterygii</taxon>
        <taxon>Neopterygii</taxon>
        <taxon>Teleostei</taxon>
        <taxon>Neoteleostei</taxon>
        <taxon>Acanthomorphata</taxon>
        <taxon>Ovalentaria</taxon>
        <taxon>Atherinomorphae</taxon>
        <taxon>Cyprinodontiformes</taxon>
        <taxon>Goodeidae</taxon>
        <taxon>Crenichthys</taxon>
    </lineage>
</organism>
<reference evidence="1 2" key="1">
    <citation type="submission" date="2021-06" db="EMBL/GenBank/DDBJ databases">
        <authorList>
            <person name="Palmer J.M."/>
        </authorList>
    </citation>
    <scope>NUCLEOTIDE SEQUENCE [LARGE SCALE GENOMIC DNA]</scope>
    <source>
        <strain evidence="1 2">MEX-2019</strain>
        <tissue evidence="1">Muscle</tissue>
    </source>
</reference>
<accession>A0AAV9QNY0</accession>
<protein>
    <submittedName>
        <fullName evidence="1">Uncharacterized protein</fullName>
    </submittedName>
</protein>
<name>A0AAV9QNY0_9TELE</name>
<dbReference type="AlphaFoldDB" id="A0AAV9QNY0"/>
<evidence type="ECO:0000313" key="2">
    <source>
        <dbReference type="Proteomes" id="UP001311232"/>
    </source>
</evidence>
<proteinExistence type="predicted"/>
<comment type="caution">
    <text evidence="1">The sequence shown here is derived from an EMBL/GenBank/DDBJ whole genome shotgun (WGS) entry which is preliminary data.</text>
</comment>
<dbReference type="Proteomes" id="UP001311232">
    <property type="component" value="Unassembled WGS sequence"/>
</dbReference>